<feature type="compositionally biased region" description="Basic and acidic residues" evidence="1">
    <location>
        <begin position="105"/>
        <end position="115"/>
    </location>
</feature>
<accession>A0A5B7FBN7</accession>
<feature type="region of interest" description="Disordered" evidence="1">
    <location>
        <begin position="105"/>
        <end position="140"/>
    </location>
</feature>
<evidence type="ECO:0000256" key="1">
    <source>
        <dbReference type="SAM" id="MobiDB-lite"/>
    </source>
</evidence>
<feature type="compositionally biased region" description="Basic and acidic residues" evidence="1">
    <location>
        <begin position="128"/>
        <end position="138"/>
    </location>
</feature>
<organism evidence="2 3">
    <name type="scientific">Portunus trituberculatus</name>
    <name type="common">Swimming crab</name>
    <name type="synonym">Neptunus trituberculatus</name>
    <dbReference type="NCBI Taxonomy" id="210409"/>
    <lineage>
        <taxon>Eukaryota</taxon>
        <taxon>Metazoa</taxon>
        <taxon>Ecdysozoa</taxon>
        <taxon>Arthropoda</taxon>
        <taxon>Crustacea</taxon>
        <taxon>Multicrustacea</taxon>
        <taxon>Malacostraca</taxon>
        <taxon>Eumalacostraca</taxon>
        <taxon>Eucarida</taxon>
        <taxon>Decapoda</taxon>
        <taxon>Pleocyemata</taxon>
        <taxon>Brachyura</taxon>
        <taxon>Eubrachyura</taxon>
        <taxon>Portunoidea</taxon>
        <taxon>Portunidae</taxon>
        <taxon>Portuninae</taxon>
        <taxon>Portunus</taxon>
    </lineage>
</organism>
<name>A0A5B7FBN7_PORTR</name>
<sequence length="155" mass="17481">MSEKFPPCDPVTSASLCPPAPSQHSRHIGGSPRRCTAARWFSAVYYRKSITFIALDVLCRIFTIKTRHFEFTVTGYLCLDQTAVVYKLSVERRCSITNRERGKVKVEESMRRSELQAEQPHPGISRKSSFDLSKKSDCQSKQISADDTVCGLSLM</sequence>
<dbReference type="Proteomes" id="UP000324222">
    <property type="component" value="Unassembled WGS sequence"/>
</dbReference>
<dbReference type="EMBL" id="VSRR010005522">
    <property type="protein sequence ID" value="MPC42659.1"/>
    <property type="molecule type" value="Genomic_DNA"/>
</dbReference>
<reference evidence="2 3" key="1">
    <citation type="submission" date="2019-05" db="EMBL/GenBank/DDBJ databases">
        <title>Another draft genome of Portunus trituberculatus and its Hox gene families provides insights of decapod evolution.</title>
        <authorList>
            <person name="Jeong J.-H."/>
            <person name="Song I."/>
            <person name="Kim S."/>
            <person name="Choi T."/>
            <person name="Kim D."/>
            <person name="Ryu S."/>
            <person name="Kim W."/>
        </authorList>
    </citation>
    <scope>NUCLEOTIDE SEQUENCE [LARGE SCALE GENOMIC DNA]</scope>
    <source>
        <tissue evidence="2">Muscle</tissue>
    </source>
</reference>
<gene>
    <name evidence="2" type="ORF">E2C01_036286</name>
</gene>
<evidence type="ECO:0000313" key="3">
    <source>
        <dbReference type="Proteomes" id="UP000324222"/>
    </source>
</evidence>
<keyword evidence="3" id="KW-1185">Reference proteome</keyword>
<dbReference type="AlphaFoldDB" id="A0A5B7FBN7"/>
<protein>
    <submittedName>
        <fullName evidence="2">Uncharacterized protein</fullName>
    </submittedName>
</protein>
<proteinExistence type="predicted"/>
<evidence type="ECO:0000313" key="2">
    <source>
        <dbReference type="EMBL" id="MPC42659.1"/>
    </source>
</evidence>
<comment type="caution">
    <text evidence="2">The sequence shown here is derived from an EMBL/GenBank/DDBJ whole genome shotgun (WGS) entry which is preliminary data.</text>
</comment>